<proteinExistence type="predicted"/>
<dbReference type="Gene3D" id="2.40.420.20">
    <property type="match status" value="1"/>
</dbReference>
<dbReference type="AlphaFoldDB" id="A0A381NYY8"/>
<sequence length="102" mass="10920">MGQFGQGGHVAGAVRTESAVVFAVGEDGAIEPRMVMIGLTDWDRTQVVSGLDDGDYVALIGVARLQAEREEFMERMRSNMSGGNPFGMGSMPGMRGMRGMPH</sequence>
<gene>
    <name evidence="2" type="ORF">METZ01_LOCUS12253</name>
</gene>
<evidence type="ECO:0008006" key="3">
    <source>
        <dbReference type="Google" id="ProtNLM"/>
    </source>
</evidence>
<feature type="region of interest" description="Disordered" evidence="1">
    <location>
        <begin position="76"/>
        <end position="102"/>
    </location>
</feature>
<evidence type="ECO:0000256" key="1">
    <source>
        <dbReference type="SAM" id="MobiDB-lite"/>
    </source>
</evidence>
<evidence type="ECO:0000313" key="2">
    <source>
        <dbReference type="EMBL" id="SUZ59399.1"/>
    </source>
</evidence>
<protein>
    <recommendedName>
        <fullName evidence="3">RND efflux pump membrane fusion protein barrel-sandwich domain-containing protein</fullName>
    </recommendedName>
</protein>
<organism evidence="2">
    <name type="scientific">marine metagenome</name>
    <dbReference type="NCBI Taxonomy" id="408172"/>
    <lineage>
        <taxon>unclassified sequences</taxon>
        <taxon>metagenomes</taxon>
        <taxon>ecological metagenomes</taxon>
    </lineage>
</organism>
<name>A0A381NYY8_9ZZZZ</name>
<accession>A0A381NYY8</accession>
<feature type="compositionally biased region" description="Low complexity" evidence="1">
    <location>
        <begin position="87"/>
        <end position="102"/>
    </location>
</feature>
<reference evidence="2" key="1">
    <citation type="submission" date="2018-05" db="EMBL/GenBank/DDBJ databases">
        <authorList>
            <person name="Lanie J.A."/>
            <person name="Ng W.-L."/>
            <person name="Kazmierczak K.M."/>
            <person name="Andrzejewski T.M."/>
            <person name="Davidsen T.M."/>
            <person name="Wayne K.J."/>
            <person name="Tettelin H."/>
            <person name="Glass J.I."/>
            <person name="Rusch D."/>
            <person name="Podicherti R."/>
            <person name="Tsui H.-C.T."/>
            <person name="Winkler M.E."/>
        </authorList>
    </citation>
    <scope>NUCLEOTIDE SEQUENCE</scope>
</reference>
<dbReference type="EMBL" id="UINC01000677">
    <property type="protein sequence ID" value="SUZ59399.1"/>
    <property type="molecule type" value="Genomic_DNA"/>
</dbReference>